<dbReference type="GO" id="GO:0070403">
    <property type="term" value="F:NAD+ binding"/>
    <property type="evidence" value="ECO:0007669"/>
    <property type="project" value="InterPro"/>
</dbReference>
<dbReference type="STRING" id="329884.A0A4U0X5S6"/>
<protein>
    <recommendedName>
        <fullName evidence="1">3-hydroxyacyl-CoA dehydrogenase NAD binding domain-containing protein</fullName>
    </recommendedName>
</protein>
<organism evidence="2 3">
    <name type="scientific">Friedmanniomyces simplex</name>
    <dbReference type="NCBI Taxonomy" id="329884"/>
    <lineage>
        <taxon>Eukaryota</taxon>
        <taxon>Fungi</taxon>
        <taxon>Dikarya</taxon>
        <taxon>Ascomycota</taxon>
        <taxon>Pezizomycotina</taxon>
        <taxon>Dothideomycetes</taxon>
        <taxon>Dothideomycetidae</taxon>
        <taxon>Mycosphaerellales</taxon>
        <taxon>Teratosphaeriaceae</taxon>
        <taxon>Friedmanniomyces</taxon>
    </lineage>
</organism>
<feature type="domain" description="3-hydroxyacyl-CoA dehydrogenase NAD binding" evidence="1">
    <location>
        <begin position="8"/>
        <end position="184"/>
    </location>
</feature>
<dbReference type="GO" id="GO:0006631">
    <property type="term" value="P:fatty acid metabolic process"/>
    <property type="evidence" value="ECO:0007669"/>
    <property type="project" value="InterPro"/>
</dbReference>
<evidence type="ECO:0000259" key="1">
    <source>
        <dbReference type="Pfam" id="PF02737"/>
    </source>
</evidence>
<dbReference type="SUPFAM" id="SSF51735">
    <property type="entry name" value="NAD(P)-binding Rossmann-fold domains"/>
    <property type="match status" value="1"/>
</dbReference>
<dbReference type="Pfam" id="PF02737">
    <property type="entry name" value="3HCDH_N"/>
    <property type="match status" value="1"/>
</dbReference>
<proteinExistence type="predicted"/>
<dbReference type="Proteomes" id="UP000309340">
    <property type="component" value="Unassembled WGS sequence"/>
</dbReference>
<name>A0A4U0X5S6_9PEZI</name>
<keyword evidence="3" id="KW-1185">Reference proteome</keyword>
<comment type="caution">
    <text evidence="2">The sequence shown here is derived from an EMBL/GenBank/DDBJ whole genome shotgun (WGS) entry which is preliminary data.</text>
</comment>
<dbReference type="AlphaFoldDB" id="A0A4U0X5S6"/>
<dbReference type="OrthoDB" id="2021159at2759"/>
<dbReference type="Gene3D" id="1.10.1040.10">
    <property type="entry name" value="N-(1-d-carboxylethyl)-l-norvaline Dehydrogenase, domain 2"/>
    <property type="match status" value="1"/>
</dbReference>
<dbReference type="GO" id="GO:0050104">
    <property type="term" value="F:L-gulonate 3-dehydrogenase activity"/>
    <property type="evidence" value="ECO:0007669"/>
    <property type="project" value="TreeGrafter"/>
</dbReference>
<dbReference type="InterPro" id="IPR036291">
    <property type="entry name" value="NAD(P)-bd_dom_sf"/>
</dbReference>
<evidence type="ECO:0000313" key="3">
    <source>
        <dbReference type="Proteomes" id="UP000309340"/>
    </source>
</evidence>
<accession>A0A4U0X5S6</accession>
<gene>
    <name evidence="2" type="ORF">B0A55_04301</name>
</gene>
<dbReference type="PANTHER" id="PTHR48075">
    <property type="entry name" value="3-HYDROXYACYL-COA DEHYDROGENASE FAMILY PROTEIN"/>
    <property type="match status" value="1"/>
</dbReference>
<reference evidence="2 3" key="1">
    <citation type="submission" date="2017-03" db="EMBL/GenBank/DDBJ databases">
        <title>Genomes of endolithic fungi from Antarctica.</title>
        <authorList>
            <person name="Coleine C."/>
            <person name="Masonjones S."/>
            <person name="Stajich J.E."/>
        </authorList>
    </citation>
    <scope>NUCLEOTIDE SEQUENCE [LARGE SCALE GENOMIC DNA]</scope>
    <source>
        <strain evidence="2 3">CCFEE 5184</strain>
    </source>
</reference>
<evidence type="ECO:0000313" key="2">
    <source>
        <dbReference type="EMBL" id="TKA71790.1"/>
    </source>
</evidence>
<dbReference type="PANTHER" id="PTHR48075:SF1">
    <property type="entry name" value="LAMBDA-CRYSTALLIN HOMOLOG"/>
    <property type="match status" value="1"/>
</dbReference>
<dbReference type="InterPro" id="IPR006176">
    <property type="entry name" value="3-OHacyl-CoA_DH_NAD-bd"/>
</dbReference>
<dbReference type="Gene3D" id="3.40.50.720">
    <property type="entry name" value="NAD(P)-binding Rossmann-like Domain"/>
    <property type="match status" value="1"/>
</dbReference>
<sequence length="302" mass="32502">MTSSSIRTVGVVGTGVIGGSWTGLFLAKGLHVLVSDPAPGAEEKLAAYLDSIWRTLEQLGLAGNASKDNYRFVGETLEAHYGELDFVQENAPERLGIKIQLIGEIDAGMRPDVIIASSSSGITSSHFIDNCQHPERVLIGHPFNPPHLMPLVEVVPNQKTSAENIKAELSFYKWLGKNPVLVKKEVPGFAANRLQAGLCSEAYSLVRNGVLSAEDVVMAKISGGGGGKYGFQHLMRHLGPAMEGWLEDMRAHSYDFGEDSLAVCEGSVQEMLGHVDPEEVGKQRDELLVKLLSLKVGASALV</sequence>
<dbReference type="EMBL" id="NAJQ01000336">
    <property type="protein sequence ID" value="TKA71790.1"/>
    <property type="molecule type" value="Genomic_DNA"/>
</dbReference>
<dbReference type="InterPro" id="IPR013328">
    <property type="entry name" value="6PGD_dom2"/>
</dbReference>